<feature type="compositionally biased region" description="Basic residues" evidence="5">
    <location>
        <begin position="372"/>
        <end position="381"/>
    </location>
</feature>
<feature type="compositionally biased region" description="Basic and acidic residues" evidence="5">
    <location>
        <begin position="399"/>
        <end position="419"/>
    </location>
</feature>
<name>A0A8J4X6A3_CLAMG</name>
<reference evidence="6" key="1">
    <citation type="submission" date="2020-07" db="EMBL/GenBank/DDBJ databases">
        <title>Clarias magur genome sequencing, assembly and annotation.</title>
        <authorList>
            <person name="Kushwaha B."/>
            <person name="Kumar R."/>
            <person name="Das P."/>
            <person name="Joshi C.G."/>
            <person name="Kumar D."/>
            <person name="Nagpure N.S."/>
            <person name="Pandey M."/>
            <person name="Agarwal S."/>
            <person name="Srivastava S."/>
            <person name="Singh M."/>
            <person name="Sahoo L."/>
            <person name="Jayasankar P."/>
            <person name="Meher P.K."/>
            <person name="Koringa P.G."/>
            <person name="Iquebal M.A."/>
            <person name="Das S.P."/>
            <person name="Bit A."/>
            <person name="Patnaik S."/>
            <person name="Patel N."/>
            <person name="Shah T.M."/>
            <person name="Hinsu A."/>
            <person name="Jena J.K."/>
        </authorList>
    </citation>
    <scope>NUCLEOTIDE SEQUENCE</scope>
    <source>
        <strain evidence="6">CIFAMagur01</strain>
        <tissue evidence="6">Testis</tissue>
    </source>
</reference>
<comment type="similarity">
    <text evidence="2">Belongs to the RRP1 family.</text>
</comment>
<dbReference type="PANTHER" id="PTHR13026">
    <property type="entry name" value="NNP-1 PROTEIN NOVEL NUCLEAR PROTEIN 1 NOP52"/>
    <property type="match status" value="1"/>
</dbReference>
<protein>
    <submittedName>
        <fullName evidence="6">Ribosomal RNA processing protein 1 B-like isoform X2</fullName>
    </submittedName>
</protein>
<dbReference type="OrthoDB" id="2019504at2759"/>
<evidence type="ECO:0000256" key="1">
    <source>
        <dbReference type="ARBA" id="ARBA00004123"/>
    </source>
</evidence>
<dbReference type="Pfam" id="PF05997">
    <property type="entry name" value="Nop52"/>
    <property type="match status" value="1"/>
</dbReference>
<feature type="compositionally biased region" description="Basic and acidic residues" evidence="5">
    <location>
        <begin position="554"/>
        <end position="572"/>
    </location>
</feature>
<accession>A0A8J4X6A3</accession>
<feature type="compositionally biased region" description="Basic residues" evidence="5">
    <location>
        <begin position="482"/>
        <end position="491"/>
    </location>
</feature>
<dbReference type="GO" id="GO:0030688">
    <property type="term" value="C:preribosome, small subunit precursor"/>
    <property type="evidence" value="ECO:0007669"/>
    <property type="project" value="InterPro"/>
</dbReference>
<keyword evidence="3" id="KW-0698">rRNA processing</keyword>
<feature type="compositionally biased region" description="Acidic residues" evidence="5">
    <location>
        <begin position="420"/>
        <end position="429"/>
    </location>
</feature>
<evidence type="ECO:0000256" key="2">
    <source>
        <dbReference type="ARBA" id="ARBA00006374"/>
    </source>
</evidence>
<gene>
    <name evidence="6" type="ORF">DAT39_006989</name>
</gene>
<evidence type="ECO:0000256" key="3">
    <source>
        <dbReference type="ARBA" id="ARBA00022552"/>
    </source>
</evidence>
<feature type="region of interest" description="Disordered" evidence="5">
    <location>
        <begin position="350"/>
        <end position="815"/>
    </location>
</feature>
<proteinExistence type="inferred from homology"/>
<dbReference type="AlphaFoldDB" id="A0A8J4X6A3"/>
<feature type="region of interest" description="Disordered" evidence="5">
    <location>
        <begin position="236"/>
        <end position="300"/>
    </location>
</feature>
<organism evidence="6 7">
    <name type="scientific">Clarias magur</name>
    <name type="common">Asian catfish</name>
    <name type="synonym">Macropteronotus magur</name>
    <dbReference type="NCBI Taxonomy" id="1594786"/>
    <lineage>
        <taxon>Eukaryota</taxon>
        <taxon>Metazoa</taxon>
        <taxon>Chordata</taxon>
        <taxon>Craniata</taxon>
        <taxon>Vertebrata</taxon>
        <taxon>Euteleostomi</taxon>
        <taxon>Actinopterygii</taxon>
        <taxon>Neopterygii</taxon>
        <taxon>Teleostei</taxon>
        <taxon>Ostariophysi</taxon>
        <taxon>Siluriformes</taxon>
        <taxon>Clariidae</taxon>
        <taxon>Clarias</taxon>
    </lineage>
</organism>
<comment type="caution">
    <text evidence="6">The sequence shown here is derived from an EMBL/GenBank/DDBJ whole genome shotgun (WGS) entry which is preliminary data.</text>
</comment>
<dbReference type="EMBL" id="QNUK01000075">
    <property type="protein sequence ID" value="KAF5903284.1"/>
    <property type="molecule type" value="Genomic_DNA"/>
</dbReference>
<comment type="subcellular location">
    <subcellularLocation>
        <location evidence="1">Nucleus</location>
    </subcellularLocation>
</comment>
<feature type="compositionally biased region" description="Basic and acidic residues" evidence="5">
    <location>
        <begin position="458"/>
        <end position="471"/>
    </location>
</feature>
<feature type="compositionally biased region" description="Basic residues" evidence="5">
    <location>
        <begin position="702"/>
        <end position="711"/>
    </location>
</feature>
<feature type="compositionally biased region" description="Acidic residues" evidence="5">
    <location>
        <begin position="350"/>
        <end position="368"/>
    </location>
</feature>
<evidence type="ECO:0000313" key="6">
    <source>
        <dbReference type="EMBL" id="KAF5903284.1"/>
    </source>
</evidence>
<feature type="compositionally biased region" description="Low complexity" evidence="5">
    <location>
        <begin position="597"/>
        <end position="610"/>
    </location>
</feature>
<dbReference type="PANTHER" id="PTHR13026:SF0">
    <property type="entry name" value="RIBOSOMAL RNA PROCESSING 1B"/>
    <property type="match status" value="1"/>
</dbReference>
<evidence type="ECO:0000256" key="4">
    <source>
        <dbReference type="ARBA" id="ARBA00023242"/>
    </source>
</evidence>
<feature type="non-terminal residue" evidence="6">
    <location>
        <position position="1"/>
    </location>
</feature>
<evidence type="ECO:0000256" key="5">
    <source>
        <dbReference type="SAM" id="MobiDB-lite"/>
    </source>
</evidence>
<dbReference type="GO" id="GO:0005634">
    <property type="term" value="C:nucleus"/>
    <property type="evidence" value="ECO:0007669"/>
    <property type="project" value="UniProtKB-SubCell"/>
</dbReference>
<feature type="compositionally biased region" description="Low complexity" evidence="5">
    <location>
        <begin position="681"/>
        <end position="695"/>
    </location>
</feature>
<feature type="compositionally biased region" description="Basic residues" evidence="5">
    <location>
        <begin position="444"/>
        <end position="453"/>
    </location>
</feature>
<keyword evidence="4" id="KW-0539">Nucleus</keyword>
<feature type="compositionally biased region" description="Polar residues" evidence="5">
    <location>
        <begin position="540"/>
        <end position="553"/>
    </location>
</feature>
<dbReference type="Proteomes" id="UP000727407">
    <property type="component" value="Unassembled WGS sequence"/>
</dbReference>
<feature type="compositionally biased region" description="Basic residues" evidence="5">
    <location>
        <begin position="529"/>
        <end position="539"/>
    </location>
</feature>
<sequence length="862" mass="95725">MAAVAQEAEIVLAQRLASNEKPVRTKALKMLRKYFNLRSQKAEGGFTSEDLLKIWKGLFYCLWMQDKPLLQEELSHRISGLVHSFHTTKTQLLYFDAFLQTVKREWDGIDRLRMDKFFQLVRFVFRQVFEVLKRTDWETSVVDEFLKVFTEQLLQSSARVPKGLMLHILDLYMTELAQVGSAELTAEQNLTFIGPFCRTMAKTKDRLLLTSISKNIFRAIVDHAPYAIEDLMRDLERGGGEDSDSGQASGEEEEEDELKNNTLKKTNVKKVNGVSEVKGHGEVSTDDLDSDSVGSAEDDGVGPVLQFDYGAIADRLFELGSHMNTRNFNRTRMYRLVKTFRDLSEGIFPEMDEGVSDESDESDVSDDELFQKKSKKKKKRKSETLTTQEEETAAKKVKACPEDGSLKTARENLKLKPCVEEEEEPDGEPQTESGGAAMLTQEKSKKKNKKKKINAGDTESHAQPEAKHPEDVSEDTDACGMARKKKRKTKKPCSSLQEVVEDVAVQEHPAQKVDEDDTPTQNHQGTRTAKTKRGKRKNLKSSLQEVELSTGTFESHDKPSSEELEEHLRPASEEDLTTPCRLNGSSTKNKKSKKSKTLVSSSQEVAAVSQDDGAGDTPAPAVQVPRTKKSKKMKTPNQLQVDAGEPGASSNGVHVSTPHAHDACCQPQSVNKAKKKKRLPEAAPEPAAVQEASAPQTETPRRQKKVQKKPKAQSVEDVKEEPVVKKKAGTEEPHDDISTPGSTSGTPVNQKKGKKKRKLQTGGAETPERNTDAEDAMSGKKVKVSQGGEASTPVTRKKLKMDKTSPKSDFVSFQGLINPPTPLFCKTKSQPSTPRTSIKAKLLTPKSETKKVTFGLKNNKTA</sequence>
<keyword evidence="7" id="KW-1185">Reference proteome</keyword>
<feature type="compositionally biased region" description="Acidic residues" evidence="5">
    <location>
        <begin position="284"/>
        <end position="300"/>
    </location>
</feature>
<dbReference type="GO" id="GO:0006364">
    <property type="term" value="P:rRNA processing"/>
    <property type="evidence" value="ECO:0007669"/>
    <property type="project" value="UniProtKB-KW"/>
</dbReference>
<feature type="compositionally biased region" description="Polar residues" evidence="5">
    <location>
        <begin position="739"/>
        <end position="749"/>
    </location>
</feature>
<feature type="compositionally biased region" description="Basic and acidic residues" evidence="5">
    <location>
        <begin position="714"/>
        <end position="737"/>
    </location>
</feature>
<feature type="compositionally biased region" description="Low complexity" evidence="5">
    <location>
        <begin position="260"/>
        <end position="272"/>
    </location>
</feature>
<dbReference type="InterPro" id="IPR010301">
    <property type="entry name" value="RRP1"/>
</dbReference>
<evidence type="ECO:0000313" key="7">
    <source>
        <dbReference type="Proteomes" id="UP000727407"/>
    </source>
</evidence>